<evidence type="ECO:0000313" key="6">
    <source>
        <dbReference type="EnsemblPlants" id="KQJ94260"/>
    </source>
</evidence>
<dbReference type="OrthoDB" id="205623at2759"/>
<feature type="domain" description="Sulfotransferase" evidence="4">
    <location>
        <begin position="67"/>
        <end position="327"/>
    </location>
</feature>
<dbReference type="eggNOG" id="KOG1584">
    <property type="taxonomic scope" value="Eukaryota"/>
</dbReference>
<gene>
    <name evidence="6" type="primary">LOC100829916</name>
    <name evidence="5" type="ORF">BRADI_3g09500v3</name>
</gene>
<evidence type="ECO:0000259" key="4">
    <source>
        <dbReference type="Pfam" id="PF00685"/>
    </source>
</evidence>
<dbReference type="EC" id="2.8.2.-" evidence="3"/>
<evidence type="ECO:0000256" key="3">
    <source>
        <dbReference type="RuleBase" id="RU361155"/>
    </source>
</evidence>
<reference evidence="5" key="2">
    <citation type="submission" date="2017-06" db="EMBL/GenBank/DDBJ databases">
        <title>WGS assembly of Brachypodium distachyon.</title>
        <authorList>
            <consortium name="The International Brachypodium Initiative"/>
            <person name="Lucas S."/>
            <person name="Harmon-Smith M."/>
            <person name="Lail K."/>
            <person name="Tice H."/>
            <person name="Grimwood J."/>
            <person name="Bruce D."/>
            <person name="Barry K."/>
            <person name="Shu S."/>
            <person name="Lindquist E."/>
            <person name="Wang M."/>
            <person name="Pitluck S."/>
            <person name="Vogel J.P."/>
            <person name="Garvin D.F."/>
            <person name="Mockler T.C."/>
            <person name="Schmutz J."/>
            <person name="Rokhsar D."/>
            <person name="Bevan M.W."/>
        </authorList>
    </citation>
    <scope>NUCLEOTIDE SEQUENCE</scope>
    <source>
        <strain evidence="5">Bd21</strain>
    </source>
</reference>
<evidence type="ECO:0000256" key="1">
    <source>
        <dbReference type="ARBA" id="ARBA00005771"/>
    </source>
</evidence>
<dbReference type="InterPro" id="IPR000863">
    <property type="entry name" value="Sulfotransferase_dom"/>
</dbReference>
<proteinExistence type="inferred from homology"/>
<organism evidence="5">
    <name type="scientific">Brachypodium distachyon</name>
    <name type="common">Purple false brome</name>
    <name type="synonym">Trachynia distachya</name>
    <dbReference type="NCBI Taxonomy" id="15368"/>
    <lineage>
        <taxon>Eukaryota</taxon>
        <taxon>Viridiplantae</taxon>
        <taxon>Streptophyta</taxon>
        <taxon>Embryophyta</taxon>
        <taxon>Tracheophyta</taxon>
        <taxon>Spermatophyta</taxon>
        <taxon>Magnoliopsida</taxon>
        <taxon>Liliopsida</taxon>
        <taxon>Poales</taxon>
        <taxon>Poaceae</taxon>
        <taxon>BOP clade</taxon>
        <taxon>Pooideae</taxon>
        <taxon>Stipodae</taxon>
        <taxon>Brachypodieae</taxon>
        <taxon>Brachypodium</taxon>
    </lineage>
</organism>
<dbReference type="GO" id="GO:0008146">
    <property type="term" value="F:sulfotransferase activity"/>
    <property type="evidence" value="ECO:0000318"/>
    <property type="project" value="GO_Central"/>
</dbReference>
<dbReference type="EMBL" id="CM000882">
    <property type="protein sequence ID" value="KQJ94260.1"/>
    <property type="molecule type" value="Genomic_DNA"/>
</dbReference>
<dbReference type="GO" id="GO:0051923">
    <property type="term" value="P:sulfation"/>
    <property type="evidence" value="ECO:0000318"/>
    <property type="project" value="GO_Central"/>
</dbReference>
<sequence length="330" mass="37454">MAQVPSKREETSCPPEKTPCKDFISTLPAREGWSQGQPLIQYKKYWFRPRMLEQILQAQDAFKPRADDILLATFPKCGTTWLKALTFTVINRSRYSFSGDHPLLTCHSHRLVPFIEIAHHRAAADFLETLPSPRLIATHMPMSLLPPGTSSSACRIVYLCRDPKDALVSMWKFHNSVDPGSAMDQLDKPFSMFADGFSMYGPFWDHCLEYWRESLARPNNVLFLKYEDIKSDPVQVVTKLAEFFGVPFTEEEEKSGVGEEVVRLCSFEMLAGLQVNQVGGVDIGHKKYISNSVFFRKGEVGDWANHMSEEMAEKLDCIVQEKLKGSGLSF</sequence>
<dbReference type="AlphaFoldDB" id="I1HZ97"/>
<keyword evidence="2 3" id="KW-0808">Transferase</keyword>
<keyword evidence="7" id="KW-1185">Reference proteome</keyword>
<dbReference type="OMA" id="WYDHVRR"/>
<name>I1HZ97_BRADI</name>
<dbReference type="SUPFAM" id="SSF52540">
    <property type="entry name" value="P-loop containing nucleoside triphosphate hydrolases"/>
    <property type="match status" value="1"/>
</dbReference>
<dbReference type="GO" id="GO:0005737">
    <property type="term" value="C:cytoplasm"/>
    <property type="evidence" value="ECO:0000318"/>
    <property type="project" value="GO_Central"/>
</dbReference>
<dbReference type="Proteomes" id="UP000008810">
    <property type="component" value="Chromosome 3"/>
</dbReference>
<reference evidence="6" key="3">
    <citation type="submission" date="2018-08" db="UniProtKB">
        <authorList>
            <consortium name="EnsemblPlants"/>
        </authorList>
    </citation>
    <scope>IDENTIFICATION</scope>
    <source>
        <strain evidence="6">cv. Bd21</strain>
    </source>
</reference>
<dbReference type="Gene3D" id="3.40.50.300">
    <property type="entry name" value="P-loop containing nucleotide triphosphate hydrolases"/>
    <property type="match status" value="1"/>
</dbReference>
<comment type="similarity">
    <text evidence="1 3">Belongs to the sulfotransferase 1 family.</text>
</comment>
<dbReference type="HOGENOM" id="CLU_027239_0_3_1"/>
<dbReference type="PANTHER" id="PTHR11783">
    <property type="entry name" value="SULFOTRANSFERASE SULT"/>
    <property type="match status" value="1"/>
</dbReference>
<evidence type="ECO:0000313" key="5">
    <source>
        <dbReference type="EMBL" id="KQJ94260.1"/>
    </source>
</evidence>
<evidence type="ECO:0000256" key="2">
    <source>
        <dbReference type="ARBA" id="ARBA00022679"/>
    </source>
</evidence>
<dbReference type="GeneID" id="100829916"/>
<dbReference type="InterPro" id="IPR027417">
    <property type="entry name" value="P-loop_NTPase"/>
</dbReference>
<dbReference type="Gramene" id="KQJ94260">
    <property type="protein sequence ID" value="KQJ94260"/>
    <property type="gene ID" value="BRADI_3g09500v3"/>
</dbReference>
<protein>
    <recommendedName>
        <fullName evidence="3">Sulfotransferase</fullName>
        <ecNumber evidence="3">2.8.2.-</ecNumber>
    </recommendedName>
</protein>
<accession>I1HZ97</accession>
<evidence type="ECO:0000313" key="7">
    <source>
        <dbReference type="Proteomes" id="UP000008810"/>
    </source>
</evidence>
<dbReference type="RefSeq" id="XP_003572076.1">
    <property type="nucleotide sequence ID" value="XM_003572028.4"/>
</dbReference>
<reference evidence="5 6" key="1">
    <citation type="journal article" date="2010" name="Nature">
        <title>Genome sequencing and analysis of the model grass Brachypodium distachyon.</title>
        <authorList>
            <consortium name="International Brachypodium Initiative"/>
        </authorList>
    </citation>
    <scope>NUCLEOTIDE SEQUENCE [LARGE SCALE GENOMIC DNA]</scope>
    <source>
        <strain evidence="5">Bd21</strain>
        <strain evidence="6">cv. Bd21</strain>
    </source>
</reference>
<dbReference type="KEGG" id="bdi:100829916"/>
<dbReference type="Pfam" id="PF00685">
    <property type="entry name" value="Sulfotransfer_1"/>
    <property type="match status" value="1"/>
</dbReference>
<dbReference type="EnsemblPlants" id="KQJ94260">
    <property type="protein sequence ID" value="KQJ94260"/>
    <property type="gene ID" value="BRADI_3g09500v3"/>
</dbReference>